<protein>
    <submittedName>
        <fullName evidence="1">B128</fullName>
    </submittedName>
</protein>
<reference evidence="1 2" key="1">
    <citation type="journal article" date="2012" name="J. Virol.">
        <title>Complete genome sequence of the english isolate of rat cytomegalovirus (Murid herpesvirus 8).</title>
        <authorList>
            <person name="Ettinger J."/>
            <person name="Geyer H."/>
            <person name="Nitsche A."/>
            <person name="Zimmermann A."/>
            <person name="Brune W."/>
            <person name="Sandford G.R."/>
            <person name="Hayward G.S."/>
            <person name="Voigt S."/>
        </authorList>
    </citation>
    <scope>NUCLEOTIDE SEQUENCE [LARGE SCALE GENOMIC DNA]</scope>
    <source>
        <strain evidence="1">Berlin</strain>
    </source>
</reference>
<organism evidence="1 2">
    <name type="scientific">Rat cytomegalovirus (isolate England)</name>
    <name type="common">RCMV-E</name>
    <name type="synonym">Murid herpesvirus 8</name>
    <dbReference type="NCBI Taxonomy" id="1261657"/>
    <lineage>
        <taxon>Viruses</taxon>
        <taxon>Duplodnaviria</taxon>
        <taxon>Heunggongvirae</taxon>
        <taxon>Peploviricota</taxon>
        <taxon>Herviviricetes</taxon>
        <taxon>Herpesvirales</taxon>
        <taxon>Orthoherpesviridae</taxon>
        <taxon>Betaherpesvirinae</taxon>
        <taxon>Muromegalovirus</taxon>
        <taxon>Muromegalovirus muridbeta8</taxon>
    </lineage>
</organism>
<evidence type="ECO:0000313" key="1">
    <source>
        <dbReference type="EMBL" id="AKB93315.1"/>
    </source>
</evidence>
<dbReference type="EMBL" id="KP202868">
    <property type="protein sequence ID" value="AKB93315.1"/>
    <property type="molecule type" value="Genomic_DNA"/>
</dbReference>
<dbReference type="Proteomes" id="UP000097765">
    <property type="component" value="Segment"/>
</dbReference>
<accession>A0A0E3SYA8</accession>
<dbReference type="InterPro" id="IPR003360">
    <property type="entry name" value="US22-like"/>
</dbReference>
<reference evidence="1 2" key="2">
    <citation type="journal article" date="2015" name="J. Gen. Virol.">
        <title>The English isolate and a newly identified Berlin isolate of Rat Cytomegalovirus (RCMV) share similarities with but separate as an anciently diverged clade from Mouse CMV and the Maastricht isolate of RCMV.</title>
        <authorList>
            <person name="Geyer H."/>
            <person name="Ettinger J."/>
            <person name="Moller L."/>
            <person name="Schmolz E."/>
            <person name="Nitsche A."/>
            <person name="Brune W."/>
            <person name="Heaggans S."/>
            <person name="Sandford G.R."/>
            <person name="Hayward G.S."/>
            <person name="Voigt S."/>
        </authorList>
    </citation>
    <scope>NUCLEOTIDE SEQUENCE [LARGE SCALE GENOMIC DNA]</scope>
    <source>
        <strain evidence="1">Berlin</strain>
    </source>
</reference>
<name>A0A0E3SYA8_RCMVE</name>
<sequence length="412" mass="46558">MDIVGCLYLDLNLALKVLSLDHTYVMETDSGSSERTRGIRRNPFTERHAVTVDNVLLQRAGNSVQEAVRPVECLIDYDVYKKTLPMATGAALELMCLTSKFHRLNKVLEEHDGMFLSVAWPPNRKLRLTSTDKIGYRPVIEGLHGEYPLHEDPMEVLGVIMSYGQSLYSDSHIVILISVSGRVFAHVRGRPVWSADYDPSTDGEKLYLIADNLQAFGRDGLSKCDEVYTESGGAPYAMDEDDALRDITSVPSKNTLGFLKKLDVWQEHHWFINGCPGMLKDRIFIISSNAPPYVKQAYRQAFGTKYAIIGRVVRSMEDPETDCEIYVMLDQSGAIFAFLPESNRLRRLAKSFDSFLRIGTRRLYLDFEVTRNKTMLVDAPLFHIRNGSGFLLLCKEFVSLKACPSKDESDCE</sequence>
<proteinExistence type="predicted"/>
<evidence type="ECO:0000313" key="2">
    <source>
        <dbReference type="Proteomes" id="UP000097765"/>
    </source>
</evidence>
<dbReference type="Pfam" id="PF02393">
    <property type="entry name" value="US22"/>
    <property type="match status" value="1"/>
</dbReference>
<organismHost>
    <name type="scientific">Rattus norvegicus</name>
    <name type="common">Rat</name>
    <dbReference type="NCBI Taxonomy" id="10116"/>
</organismHost>
<gene>
    <name evidence="1" type="primary">b128</name>
</gene>